<comment type="subunit">
    <text evidence="8">Monomer.</text>
</comment>
<dbReference type="EMBL" id="JAAVLN010000001">
    <property type="protein sequence ID" value="NKC02754.1"/>
    <property type="molecule type" value="Genomic_DNA"/>
</dbReference>
<dbReference type="Gene3D" id="3.90.550.10">
    <property type="entry name" value="Spore Coat Polysaccharide Biosynthesis Protein SpsA, Chain A"/>
    <property type="match status" value="1"/>
</dbReference>
<dbReference type="PANTHER" id="PTHR19136">
    <property type="entry name" value="MOLYBDENUM COFACTOR GUANYLYLTRANSFERASE"/>
    <property type="match status" value="1"/>
</dbReference>
<keyword evidence="6 8" id="KW-0342">GTP-binding</keyword>
<keyword evidence="5 8" id="KW-0460">Magnesium</keyword>
<comment type="domain">
    <text evidence="8">The N-terminal domain determines nucleotide recognition and specific binding, while the C-terminal domain determines the specific binding to the target protein.</text>
</comment>
<feature type="binding site" evidence="8">
    <location>
        <position position="75"/>
    </location>
    <ligand>
        <name>GTP</name>
        <dbReference type="ChEBI" id="CHEBI:37565"/>
    </ligand>
</feature>
<comment type="catalytic activity">
    <reaction evidence="8">
        <text>Mo-molybdopterin + GTP + H(+) = Mo-molybdopterin guanine dinucleotide + diphosphate</text>
        <dbReference type="Rhea" id="RHEA:34243"/>
        <dbReference type="ChEBI" id="CHEBI:15378"/>
        <dbReference type="ChEBI" id="CHEBI:33019"/>
        <dbReference type="ChEBI" id="CHEBI:37565"/>
        <dbReference type="ChEBI" id="CHEBI:71302"/>
        <dbReference type="ChEBI" id="CHEBI:71310"/>
        <dbReference type="EC" id="2.7.7.77"/>
    </reaction>
</comment>
<dbReference type="SUPFAM" id="SSF53448">
    <property type="entry name" value="Nucleotide-diphospho-sugar transferases"/>
    <property type="match status" value="1"/>
</dbReference>
<keyword evidence="10" id="KW-0548">Nucleotidyltransferase</keyword>
<evidence type="ECO:0000313" key="10">
    <source>
        <dbReference type="EMBL" id="NKC02754.1"/>
    </source>
</evidence>
<comment type="function">
    <text evidence="8">Transfers a GMP moiety from GTP to Mo-molybdopterin (Mo-MPT) cofactor (Moco or molybdenum cofactor) to form Mo-molybdopterin guanine dinucleotide (Mo-MGD) cofactor.</text>
</comment>
<dbReference type="EC" id="2.7.7.77" evidence="8"/>
<comment type="subcellular location">
    <subcellularLocation>
        <location evidence="8">Cytoplasm</location>
    </subcellularLocation>
</comment>
<dbReference type="CDD" id="cd02503">
    <property type="entry name" value="MobA"/>
    <property type="match status" value="1"/>
</dbReference>
<dbReference type="GO" id="GO:0061603">
    <property type="term" value="F:molybdenum cofactor guanylyltransferase activity"/>
    <property type="evidence" value="ECO:0007669"/>
    <property type="project" value="UniProtKB-EC"/>
</dbReference>
<keyword evidence="7 8" id="KW-0501">Molybdenum cofactor biosynthesis</keyword>
<feature type="binding site" evidence="8">
    <location>
        <position position="57"/>
    </location>
    <ligand>
        <name>GTP</name>
        <dbReference type="ChEBI" id="CHEBI:37565"/>
    </ligand>
</feature>
<dbReference type="HAMAP" id="MF_00316">
    <property type="entry name" value="MobA"/>
    <property type="match status" value="1"/>
</dbReference>
<keyword evidence="1 8" id="KW-0963">Cytoplasm</keyword>
<protein>
    <recommendedName>
        <fullName evidence="8">Molybdenum cofactor guanylyltransferase</fullName>
        <shortName evidence="8">MoCo guanylyltransferase</shortName>
        <ecNumber evidence="8">2.7.7.77</ecNumber>
    </recommendedName>
    <alternativeName>
        <fullName evidence="8">GTP:molybdopterin guanylyltransferase</fullName>
    </alternativeName>
    <alternativeName>
        <fullName evidence="8">Mo-MPT guanylyltransferase</fullName>
    </alternativeName>
    <alternativeName>
        <fullName evidence="8">Molybdopterin guanylyltransferase</fullName>
    </alternativeName>
    <alternativeName>
        <fullName evidence="8">Molybdopterin-guanine dinucleotide synthase</fullName>
        <shortName evidence="8">MGD synthase</shortName>
    </alternativeName>
</protein>
<dbReference type="PANTHER" id="PTHR19136:SF81">
    <property type="entry name" value="MOLYBDENUM COFACTOR GUANYLYLTRANSFERASE"/>
    <property type="match status" value="1"/>
</dbReference>
<evidence type="ECO:0000313" key="11">
    <source>
        <dbReference type="Proteomes" id="UP000704467"/>
    </source>
</evidence>
<reference evidence="10 11" key="1">
    <citation type="submission" date="2020-03" db="EMBL/GenBank/DDBJ databases">
        <title>Whole genome sequencing of clinical and environmental type strains of Ochrobactrum.</title>
        <authorList>
            <person name="Dharne M."/>
        </authorList>
    </citation>
    <scope>NUCLEOTIDE SEQUENCE [LARGE SCALE GENOMIC DNA]</scope>
    <source>
        <strain evidence="10 11">CIP 109452</strain>
    </source>
</reference>
<evidence type="ECO:0000259" key="9">
    <source>
        <dbReference type="Pfam" id="PF12804"/>
    </source>
</evidence>
<evidence type="ECO:0000256" key="5">
    <source>
        <dbReference type="ARBA" id="ARBA00022842"/>
    </source>
</evidence>
<accession>A0ABX1DIM9</accession>
<dbReference type="InterPro" id="IPR025877">
    <property type="entry name" value="MobA-like_NTP_Trfase"/>
</dbReference>
<comment type="cofactor">
    <cofactor evidence="8">
        <name>Mg(2+)</name>
        <dbReference type="ChEBI" id="CHEBI:18420"/>
    </cofactor>
</comment>
<gene>
    <name evidence="8 10" type="primary">mobA</name>
    <name evidence="10" type="ORF">HED55_03340</name>
</gene>
<feature type="domain" description="MobA-like NTP transferase" evidence="9">
    <location>
        <begin position="9"/>
        <end position="167"/>
    </location>
</feature>
<evidence type="ECO:0000256" key="3">
    <source>
        <dbReference type="ARBA" id="ARBA00022723"/>
    </source>
</evidence>
<feature type="binding site" evidence="8">
    <location>
        <position position="29"/>
    </location>
    <ligand>
        <name>GTP</name>
        <dbReference type="ChEBI" id="CHEBI:37565"/>
    </ligand>
</feature>
<sequence>MVDQPDIAGAIIAGGLSSRMREGGIAGDKFLQVLGSCTIIAEVAARLKPQVGSLFINANGDPSRLASLGLAVVADILAEHGGPLPGILTALIHAKDSSWLLTAAADTPFLPADLGKRLLECQRQSGKDIILASSAGHVHPIFGLWSTQLADRLRDWLSTAEKASVLAFARDVDFEMVDFPLVTTKDRSETYDPFFNINRPDDLVEARRLNRLNGGMP</sequence>
<dbReference type="Proteomes" id="UP000704467">
    <property type="component" value="Unassembled WGS sequence"/>
</dbReference>
<evidence type="ECO:0000256" key="2">
    <source>
        <dbReference type="ARBA" id="ARBA00022679"/>
    </source>
</evidence>
<comment type="caution">
    <text evidence="10">The sequence shown here is derived from an EMBL/GenBank/DDBJ whole genome shotgun (WGS) entry which is preliminary data.</text>
</comment>
<evidence type="ECO:0000256" key="1">
    <source>
        <dbReference type="ARBA" id="ARBA00022490"/>
    </source>
</evidence>
<keyword evidence="4 8" id="KW-0547">Nucleotide-binding</keyword>
<dbReference type="RefSeq" id="WP_138785172.1">
    <property type="nucleotide sequence ID" value="NZ_JBHEEQ010000039.1"/>
</dbReference>
<feature type="binding site" evidence="8">
    <location>
        <position position="106"/>
    </location>
    <ligand>
        <name>GTP</name>
        <dbReference type="ChEBI" id="CHEBI:37565"/>
    </ligand>
</feature>
<organism evidence="10 11">
    <name type="scientific">Brucella haematophila</name>
    <dbReference type="NCBI Taxonomy" id="419474"/>
    <lineage>
        <taxon>Bacteria</taxon>
        <taxon>Pseudomonadati</taxon>
        <taxon>Pseudomonadota</taxon>
        <taxon>Alphaproteobacteria</taxon>
        <taxon>Hyphomicrobiales</taxon>
        <taxon>Brucellaceae</taxon>
        <taxon>Brucella/Ochrobactrum group</taxon>
        <taxon>Brucella</taxon>
    </lineage>
</organism>
<keyword evidence="11" id="KW-1185">Reference proteome</keyword>
<name>A0ABX1DIM9_9HYPH</name>
<proteinExistence type="inferred from homology"/>
<comment type="similarity">
    <text evidence="8">Belongs to the MobA family.</text>
</comment>
<evidence type="ECO:0000256" key="6">
    <source>
        <dbReference type="ARBA" id="ARBA00023134"/>
    </source>
</evidence>
<evidence type="ECO:0000256" key="4">
    <source>
        <dbReference type="ARBA" id="ARBA00022741"/>
    </source>
</evidence>
<keyword evidence="3 8" id="KW-0479">Metal-binding</keyword>
<dbReference type="InterPro" id="IPR029044">
    <property type="entry name" value="Nucleotide-diphossugar_trans"/>
</dbReference>
<evidence type="ECO:0000256" key="8">
    <source>
        <dbReference type="HAMAP-Rule" id="MF_00316"/>
    </source>
</evidence>
<feature type="binding site" evidence="8">
    <location>
        <position position="106"/>
    </location>
    <ligand>
        <name>Mg(2+)</name>
        <dbReference type="ChEBI" id="CHEBI:18420"/>
    </ligand>
</feature>
<dbReference type="InterPro" id="IPR013482">
    <property type="entry name" value="Molybde_CF_guanTrfase"/>
</dbReference>
<dbReference type="Pfam" id="PF12804">
    <property type="entry name" value="NTP_transf_3"/>
    <property type="match status" value="1"/>
</dbReference>
<keyword evidence="2 8" id="KW-0808">Transferase</keyword>
<dbReference type="NCBIfam" id="TIGR02665">
    <property type="entry name" value="molyb_mobA"/>
    <property type="match status" value="1"/>
</dbReference>
<feature type="binding site" evidence="8">
    <location>
        <begin position="12"/>
        <end position="14"/>
    </location>
    <ligand>
        <name>GTP</name>
        <dbReference type="ChEBI" id="CHEBI:37565"/>
    </ligand>
</feature>
<evidence type="ECO:0000256" key="7">
    <source>
        <dbReference type="ARBA" id="ARBA00023150"/>
    </source>
</evidence>